<feature type="disulfide bond" evidence="17">
    <location>
        <begin position="66"/>
        <end position="71"/>
    </location>
</feature>
<comment type="similarity">
    <text evidence="18">Belongs to the peroxidase family. Classical plant (class III) peroxidase subfamily.</text>
</comment>
<feature type="binding site" evidence="14">
    <location>
        <position position="157"/>
    </location>
    <ligand>
        <name>substrate</name>
    </ligand>
</feature>
<comment type="cofactor">
    <cofactor evidence="15 18">
        <name>heme b</name>
        <dbReference type="ChEBI" id="CHEBI:60344"/>
    </cofactor>
    <text evidence="15 18">Binds 1 heme b (iron(II)-protoporphyrin IX) group per subunit.</text>
</comment>
<evidence type="ECO:0000256" key="13">
    <source>
        <dbReference type="PIRSR" id="PIRSR600823-1"/>
    </source>
</evidence>
<protein>
    <recommendedName>
        <fullName evidence="4 18">Peroxidase</fullName>
        <ecNumber evidence="4 18">1.11.1.7</ecNumber>
    </recommendedName>
</protein>
<dbReference type="GO" id="GO:0005576">
    <property type="term" value="C:extracellular region"/>
    <property type="evidence" value="ECO:0007669"/>
    <property type="project" value="UniProtKB-SubCell"/>
</dbReference>
<feature type="binding site" evidence="15">
    <location>
        <position position="70"/>
    </location>
    <ligand>
        <name>Ca(2+)</name>
        <dbReference type="ChEBI" id="CHEBI:29108"/>
        <label>1</label>
    </ligand>
</feature>
<keyword evidence="7 18" id="KW-0349">Heme</keyword>
<evidence type="ECO:0000256" key="2">
    <source>
        <dbReference type="ARBA" id="ARBA00002322"/>
    </source>
</evidence>
<feature type="binding site" evidence="15">
    <location>
        <position position="204"/>
    </location>
    <ligand>
        <name>Ca(2+)</name>
        <dbReference type="ChEBI" id="CHEBI:29108"/>
        <label>2</label>
    </ligand>
</feature>
<feature type="region of interest" description="Disordered" evidence="19">
    <location>
        <begin position="132"/>
        <end position="159"/>
    </location>
</feature>
<evidence type="ECO:0000256" key="18">
    <source>
        <dbReference type="RuleBase" id="RU362060"/>
    </source>
</evidence>
<dbReference type="PROSITE" id="PS51257">
    <property type="entry name" value="PROKAR_LIPOPROTEIN"/>
    <property type="match status" value="1"/>
</dbReference>
<comment type="catalytic activity">
    <reaction evidence="1 18">
        <text>2 a phenolic donor + H2O2 = 2 a phenolic radical donor + 2 H2O</text>
        <dbReference type="Rhea" id="RHEA:56136"/>
        <dbReference type="ChEBI" id="CHEBI:15377"/>
        <dbReference type="ChEBI" id="CHEBI:16240"/>
        <dbReference type="ChEBI" id="CHEBI:139520"/>
        <dbReference type="ChEBI" id="CHEBI:139521"/>
        <dbReference type="EC" id="1.11.1.7"/>
    </reaction>
</comment>
<evidence type="ECO:0000256" key="6">
    <source>
        <dbReference type="ARBA" id="ARBA00022559"/>
    </source>
</evidence>
<keyword evidence="15 18" id="KW-0106">Calcium</keyword>
<evidence type="ECO:0000256" key="1">
    <source>
        <dbReference type="ARBA" id="ARBA00000189"/>
    </source>
</evidence>
<dbReference type="EC" id="1.11.1.7" evidence="4 18"/>
<keyword evidence="10 15" id="KW-0408">Iron</keyword>
<comment type="subcellular location">
    <subcellularLocation>
        <location evidence="18">Secreted</location>
    </subcellularLocation>
</comment>
<dbReference type="SUPFAM" id="SSF48113">
    <property type="entry name" value="Heme-dependent peroxidases"/>
    <property type="match status" value="1"/>
</dbReference>
<dbReference type="GO" id="GO:0006979">
    <property type="term" value="P:response to oxidative stress"/>
    <property type="evidence" value="ECO:0007669"/>
    <property type="project" value="UniProtKB-UniRule"/>
</dbReference>
<keyword evidence="6 18" id="KW-0575">Peroxidase</keyword>
<dbReference type="InterPro" id="IPR002016">
    <property type="entry name" value="Haem_peroxidase"/>
</dbReference>
<comment type="function">
    <text evidence="2">Removal of H(2)O(2), oxidation of toxic reductants, biosynthesis and degradation of lignin, suberization, auxin catabolism, response to environmental stresses such as wounding, pathogen attack and oxidative stress. These functions might be dependent on each isozyme/isoform in each plant tissue.</text>
</comment>
<feature type="site" description="Transition state stabilizer" evidence="16">
    <location>
        <position position="60"/>
    </location>
</feature>
<gene>
    <name evidence="21" type="ORF">FSB_LOCUS48828</name>
</gene>
<dbReference type="GO" id="GO:0020037">
    <property type="term" value="F:heme binding"/>
    <property type="evidence" value="ECO:0007669"/>
    <property type="project" value="UniProtKB-UniRule"/>
</dbReference>
<dbReference type="InterPro" id="IPR033905">
    <property type="entry name" value="Secretory_peroxidase"/>
</dbReference>
<dbReference type="PANTHER" id="PTHR31235">
    <property type="entry name" value="PEROXIDASE 25-RELATED"/>
    <property type="match status" value="1"/>
</dbReference>
<accession>A0A2N9I4F3</accession>
<name>A0A2N9I4F3_FAGSY</name>
<dbReference type="PRINTS" id="PR00461">
    <property type="entry name" value="PLPEROXIDASE"/>
</dbReference>
<evidence type="ECO:0000256" key="11">
    <source>
        <dbReference type="ARBA" id="ARBA00023157"/>
    </source>
</evidence>
<dbReference type="PROSITE" id="PS50873">
    <property type="entry name" value="PEROXIDASE_4"/>
    <property type="match status" value="1"/>
</dbReference>
<feature type="binding site" evidence="15">
    <location>
        <position position="72"/>
    </location>
    <ligand>
        <name>Ca(2+)</name>
        <dbReference type="ChEBI" id="CHEBI:29108"/>
        <label>1</label>
    </ligand>
</feature>
<dbReference type="FunFam" id="1.10.520.10:FF:000008">
    <property type="entry name" value="Peroxidase"/>
    <property type="match status" value="1"/>
</dbReference>
<feature type="binding site" evidence="15">
    <location>
        <position position="212"/>
    </location>
    <ligand>
        <name>Ca(2+)</name>
        <dbReference type="ChEBI" id="CHEBI:29108"/>
        <label>2</label>
    </ligand>
</feature>
<keyword evidence="9 18" id="KW-0560">Oxidoreductase</keyword>
<dbReference type="EMBL" id="OIVN01005112">
    <property type="protein sequence ID" value="SPD20946.1"/>
    <property type="molecule type" value="Genomic_DNA"/>
</dbReference>
<evidence type="ECO:0000256" key="8">
    <source>
        <dbReference type="ARBA" id="ARBA00022723"/>
    </source>
</evidence>
<dbReference type="CDD" id="cd00693">
    <property type="entry name" value="secretory_peroxidase"/>
    <property type="match status" value="1"/>
</dbReference>
<evidence type="ECO:0000256" key="12">
    <source>
        <dbReference type="ARBA" id="ARBA00023324"/>
    </source>
</evidence>
<keyword evidence="5 18" id="KW-0964">Secreted</keyword>
<evidence type="ECO:0000256" key="5">
    <source>
        <dbReference type="ARBA" id="ARBA00022525"/>
    </source>
</evidence>
<evidence type="ECO:0000256" key="16">
    <source>
        <dbReference type="PIRSR" id="PIRSR600823-4"/>
    </source>
</evidence>
<feature type="binding site" evidence="15">
    <location>
        <position position="188"/>
    </location>
    <ligand>
        <name>Ca(2+)</name>
        <dbReference type="ChEBI" id="CHEBI:29108"/>
        <label>2</label>
    </ligand>
</feature>
<feature type="domain" description="Plant heme peroxidase family profile" evidence="20">
    <location>
        <begin position="23"/>
        <end position="281"/>
    </location>
</feature>
<comment type="similarity">
    <text evidence="3">Belongs to the peroxidase family. Ascorbate peroxidase subfamily.</text>
</comment>
<evidence type="ECO:0000256" key="15">
    <source>
        <dbReference type="PIRSR" id="PIRSR600823-3"/>
    </source>
</evidence>
<feature type="disulfide bond" evidence="17">
    <location>
        <begin position="33"/>
        <end position="109"/>
    </location>
</feature>
<dbReference type="InterPro" id="IPR019793">
    <property type="entry name" value="Peroxidases_heam-ligand_BS"/>
</dbReference>
<dbReference type="InterPro" id="IPR010255">
    <property type="entry name" value="Haem_peroxidase_sf"/>
</dbReference>
<feature type="compositionally biased region" description="Polar residues" evidence="19">
    <location>
        <begin position="148"/>
        <end position="157"/>
    </location>
</feature>
<evidence type="ECO:0000256" key="9">
    <source>
        <dbReference type="ARBA" id="ARBA00023002"/>
    </source>
</evidence>
<dbReference type="AlphaFoldDB" id="A0A2N9I4F3"/>
<dbReference type="GO" id="GO:0046872">
    <property type="term" value="F:metal ion binding"/>
    <property type="evidence" value="ECO:0007669"/>
    <property type="project" value="UniProtKB-UniRule"/>
</dbReference>
<keyword evidence="8 15" id="KW-0479">Metal-binding</keyword>
<dbReference type="Pfam" id="PF00141">
    <property type="entry name" value="peroxidase"/>
    <property type="match status" value="1"/>
</dbReference>
<evidence type="ECO:0000256" key="3">
    <source>
        <dbReference type="ARBA" id="ARBA00006873"/>
    </source>
</evidence>
<dbReference type="PROSITE" id="PS00435">
    <property type="entry name" value="PEROXIDASE_1"/>
    <property type="match status" value="1"/>
</dbReference>
<organism evidence="21">
    <name type="scientific">Fagus sylvatica</name>
    <name type="common">Beechnut</name>
    <dbReference type="NCBI Taxonomy" id="28930"/>
    <lineage>
        <taxon>Eukaryota</taxon>
        <taxon>Viridiplantae</taxon>
        <taxon>Streptophyta</taxon>
        <taxon>Embryophyta</taxon>
        <taxon>Tracheophyta</taxon>
        <taxon>Spermatophyta</taxon>
        <taxon>Magnoliopsida</taxon>
        <taxon>eudicotyledons</taxon>
        <taxon>Gunneridae</taxon>
        <taxon>Pentapetalae</taxon>
        <taxon>rosids</taxon>
        <taxon>fabids</taxon>
        <taxon>Fagales</taxon>
        <taxon>Fagaceae</taxon>
        <taxon>Fagus</taxon>
    </lineage>
</organism>
<feature type="binding site" description="axial binding residue" evidence="15">
    <location>
        <position position="187"/>
    </location>
    <ligand>
        <name>heme b</name>
        <dbReference type="ChEBI" id="CHEBI:60344"/>
    </ligand>
    <ligandPart>
        <name>Fe</name>
        <dbReference type="ChEBI" id="CHEBI:18248"/>
    </ligandPart>
</feature>
<sequence>MEDKWWFVFLVILVISGSCAQGQLINGFYSLTCPSAEGIVRSTVEAHFNKDPTILAGLLRLHFHDCFVQGCDASVLVNGSYSERSSPSNMGLRGFDVIDDAKSQLEALCPGIVSCADILALAARDAVALSKGPSWPVPTGRRDGRVSLGSQPSSNLPSPLESVADMRKKFAAKGLDDRDLVTLVGAHTIGQTDYSDGSERVALDQNSQTMFDVNYFKNLRNGNGILESDQKLWGDAALRSIVQSYAGIINGLFGLRFDMEFQRAMIKMSSIQVKDRYRRRD</sequence>
<dbReference type="PRINTS" id="PR00458">
    <property type="entry name" value="PEROXIDASE"/>
</dbReference>
<evidence type="ECO:0000259" key="20">
    <source>
        <dbReference type="PROSITE" id="PS50873"/>
    </source>
</evidence>
<dbReference type="Gene3D" id="1.10.420.10">
    <property type="entry name" value="Peroxidase, domain 2"/>
    <property type="match status" value="2"/>
</dbReference>
<feature type="chain" id="PRO_5014489472" description="Peroxidase" evidence="18">
    <location>
        <begin position="23"/>
        <end position="281"/>
    </location>
</feature>
<feature type="binding site" evidence="15">
    <location>
        <position position="65"/>
    </location>
    <ligand>
        <name>Ca(2+)</name>
        <dbReference type="ChEBI" id="CHEBI:29108"/>
        <label>1</label>
    </ligand>
</feature>
<evidence type="ECO:0000256" key="10">
    <source>
        <dbReference type="ARBA" id="ARBA00023004"/>
    </source>
</evidence>
<proteinExistence type="inferred from homology"/>
<evidence type="ECO:0000256" key="19">
    <source>
        <dbReference type="SAM" id="MobiDB-lite"/>
    </source>
</evidence>
<keyword evidence="18" id="KW-0732">Signal</keyword>
<keyword evidence="11 17" id="KW-1015">Disulfide bond</keyword>
<evidence type="ECO:0000256" key="7">
    <source>
        <dbReference type="ARBA" id="ARBA00022617"/>
    </source>
</evidence>
<evidence type="ECO:0000256" key="4">
    <source>
        <dbReference type="ARBA" id="ARBA00012313"/>
    </source>
</evidence>
<keyword evidence="12 18" id="KW-0376">Hydrogen peroxide</keyword>
<dbReference type="GO" id="GO:0042744">
    <property type="term" value="P:hydrogen peroxide catabolic process"/>
    <property type="evidence" value="ECO:0007669"/>
    <property type="project" value="UniProtKB-KW"/>
</dbReference>
<dbReference type="InterPro" id="IPR000823">
    <property type="entry name" value="Peroxidase_pln"/>
</dbReference>
<dbReference type="GO" id="GO:0140825">
    <property type="term" value="F:lactoperoxidase activity"/>
    <property type="evidence" value="ECO:0007669"/>
    <property type="project" value="UniProtKB-EC"/>
</dbReference>
<feature type="active site" description="Proton acceptor" evidence="13">
    <location>
        <position position="64"/>
    </location>
</feature>
<feature type="binding site" evidence="15">
    <location>
        <position position="74"/>
    </location>
    <ligand>
        <name>Ca(2+)</name>
        <dbReference type="ChEBI" id="CHEBI:29108"/>
        <label>1</label>
    </ligand>
</feature>
<feature type="binding site" evidence="15">
    <location>
        <position position="83"/>
    </location>
    <ligand>
        <name>Ca(2+)</name>
        <dbReference type="ChEBI" id="CHEBI:29108"/>
        <label>1</label>
    </ligand>
</feature>
<evidence type="ECO:0000256" key="14">
    <source>
        <dbReference type="PIRSR" id="PIRSR600823-2"/>
    </source>
</evidence>
<evidence type="ECO:0000256" key="17">
    <source>
        <dbReference type="PIRSR" id="PIRSR600823-5"/>
    </source>
</evidence>
<evidence type="ECO:0000313" key="21">
    <source>
        <dbReference type="EMBL" id="SPD20946.1"/>
    </source>
</evidence>
<feature type="binding site" evidence="15">
    <location>
        <position position="68"/>
    </location>
    <ligand>
        <name>Ca(2+)</name>
        <dbReference type="ChEBI" id="CHEBI:29108"/>
        <label>1</label>
    </ligand>
</feature>
<comment type="cofactor">
    <cofactor evidence="15 18">
        <name>Ca(2+)</name>
        <dbReference type="ChEBI" id="CHEBI:29108"/>
    </cofactor>
    <text evidence="15 18">Binds 2 calcium ions per subunit.</text>
</comment>
<dbReference type="Gene3D" id="1.10.520.10">
    <property type="match status" value="1"/>
</dbReference>
<feature type="signal peptide" evidence="18">
    <location>
        <begin position="1"/>
        <end position="22"/>
    </location>
</feature>
<reference evidence="21" key="1">
    <citation type="submission" date="2018-02" db="EMBL/GenBank/DDBJ databases">
        <authorList>
            <person name="Cohen D.B."/>
            <person name="Kent A.D."/>
        </authorList>
    </citation>
    <scope>NUCLEOTIDE SEQUENCE</scope>
</reference>